<sequence length="232" mass="25699">MDSIFQKMMFMHVFRTASVADRFGISRFLGSRRSPLCPGFATHAPPPLCSPPQTSAPQEGIDFTTAKIAVWWDTENCHIPKGYDARRLGRSIRDSLEKANYQGPVSIYAFGDMQLIPHLTQQALISTGIDLHHVPPKNNDDKDVSDYKIIGDIFNWTMTNPNPANIMVISGDKDYSVALHQLRLRRYNILLGVPLNGASPSLVIAGNQVWLWTSLLAGGNPLTKTGIAQLIK</sequence>
<dbReference type="RefSeq" id="XP_019101727.1">
    <property type="nucleotide sequence ID" value="XM_019246182.1"/>
</dbReference>
<protein>
    <submittedName>
        <fullName evidence="3 4">Meiosis arrest female protein 1</fullName>
    </submittedName>
</protein>
<reference evidence="3 4" key="3">
    <citation type="submission" date="2025-05" db="UniProtKB">
        <authorList>
            <consortium name="RefSeq"/>
        </authorList>
    </citation>
    <scope>IDENTIFICATION</scope>
    <source>
        <tissue evidence="3 4">Leaf</tissue>
    </source>
</reference>
<evidence type="ECO:0000259" key="1">
    <source>
        <dbReference type="Pfam" id="PF01936"/>
    </source>
</evidence>
<evidence type="ECO:0000313" key="3">
    <source>
        <dbReference type="RefSeq" id="XP_010512428.1"/>
    </source>
</evidence>
<dbReference type="Pfam" id="PF01936">
    <property type="entry name" value="NYN"/>
    <property type="match status" value="1"/>
</dbReference>
<evidence type="ECO:0000313" key="2">
    <source>
        <dbReference type="Proteomes" id="UP000694864"/>
    </source>
</evidence>
<proteinExistence type="predicted"/>
<name>A0ABM1RRT9_CAMSA</name>
<dbReference type="RefSeq" id="XP_010512428.1">
    <property type="nucleotide sequence ID" value="XM_010514126.2"/>
</dbReference>
<dbReference type="InterPro" id="IPR024768">
    <property type="entry name" value="Marf1"/>
</dbReference>
<dbReference type="CDD" id="cd10910">
    <property type="entry name" value="PIN_limkain_b1_N_like"/>
    <property type="match status" value="1"/>
</dbReference>
<reference evidence="2" key="1">
    <citation type="journal article" date="1997" name="Nucleic Acids Res.">
        <title>tRNAscan-SE: a program for improved detection of transfer RNA genes in genomic sequence.</title>
        <authorList>
            <person name="Lowe T.M."/>
            <person name="Eddy S.R."/>
        </authorList>
    </citation>
    <scope>NUCLEOTIDE SEQUENCE [LARGE SCALE GENOMIC DNA]</scope>
    <source>
        <strain evidence="2">r\DH55</strain>
    </source>
</reference>
<feature type="domain" description="NYN" evidence="1">
    <location>
        <begin position="67"/>
        <end position="201"/>
    </location>
</feature>
<reference evidence="2" key="2">
    <citation type="journal article" date="2014" name="Nat. Commun.">
        <title>The emerging biofuel crop Camelina sativa retains a highly undifferentiated hexaploid genome structure.</title>
        <authorList>
            <person name="Kagale S."/>
            <person name="Koh C."/>
            <person name="Nixon J."/>
            <person name="Bollina V."/>
            <person name="Clarke W.E."/>
            <person name="Tuteja R."/>
            <person name="Spillane C."/>
            <person name="Robinson S.J."/>
            <person name="Links M.G."/>
            <person name="Clarke C."/>
            <person name="Higgins E.E."/>
            <person name="Huebert T."/>
            <person name="Sharpe A.G."/>
            <person name="Parkin I.A."/>
        </authorList>
    </citation>
    <scope>NUCLEOTIDE SEQUENCE [LARGE SCALE GENOMIC DNA]</scope>
    <source>
        <strain evidence="2">r\DH55</strain>
    </source>
</reference>
<organism evidence="2 4">
    <name type="scientific">Camelina sativa</name>
    <name type="common">False flax</name>
    <name type="synonym">Myagrum sativum</name>
    <dbReference type="NCBI Taxonomy" id="90675"/>
    <lineage>
        <taxon>Eukaryota</taxon>
        <taxon>Viridiplantae</taxon>
        <taxon>Streptophyta</taxon>
        <taxon>Embryophyta</taxon>
        <taxon>Tracheophyta</taxon>
        <taxon>Spermatophyta</taxon>
        <taxon>Magnoliopsida</taxon>
        <taxon>eudicotyledons</taxon>
        <taxon>Gunneridae</taxon>
        <taxon>Pentapetalae</taxon>
        <taxon>rosids</taxon>
        <taxon>malvids</taxon>
        <taxon>Brassicales</taxon>
        <taxon>Brassicaceae</taxon>
        <taxon>Camelineae</taxon>
        <taxon>Camelina</taxon>
    </lineage>
</organism>
<dbReference type="GeneID" id="104788376"/>
<accession>A0ABM1RRT9</accession>
<gene>
    <name evidence="3 4" type="primary">LOC104788376</name>
</gene>
<dbReference type="PANTHER" id="PTHR14379">
    <property type="entry name" value="LIMKAIN B LKAP"/>
    <property type="match status" value="1"/>
</dbReference>
<dbReference type="Gene3D" id="3.40.50.1010">
    <property type="entry name" value="5'-nuclease"/>
    <property type="match status" value="1"/>
</dbReference>
<evidence type="ECO:0000313" key="4">
    <source>
        <dbReference type="RefSeq" id="XP_019101727.1"/>
    </source>
</evidence>
<dbReference type="Proteomes" id="UP000694864">
    <property type="component" value="Chromosome 5"/>
</dbReference>
<dbReference type="PANTHER" id="PTHR14379:SF90">
    <property type="entry name" value="EMB|CAB71880.1-RELATED"/>
    <property type="match status" value="1"/>
</dbReference>
<keyword evidence="2" id="KW-1185">Reference proteome</keyword>
<dbReference type="InterPro" id="IPR021139">
    <property type="entry name" value="NYN"/>
</dbReference>